<reference evidence="1" key="1">
    <citation type="journal article" date="2015" name="Nature">
        <title>Complex archaea that bridge the gap between prokaryotes and eukaryotes.</title>
        <authorList>
            <person name="Spang A."/>
            <person name="Saw J.H."/>
            <person name="Jorgensen S.L."/>
            <person name="Zaremba-Niedzwiedzka K."/>
            <person name="Martijn J."/>
            <person name="Lind A.E."/>
            <person name="van Eijk R."/>
            <person name="Schleper C."/>
            <person name="Guy L."/>
            <person name="Ettema T.J."/>
        </authorList>
    </citation>
    <scope>NUCLEOTIDE SEQUENCE</scope>
</reference>
<evidence type="ECO:0000313" key="1">
    <source>
        <dbReference type="EMBL" id="KKM04657.1"/>
    </source>
</evidence>
<comment type="caution">
    <text evidence="1">The sequence shown here is derived from an EMBL/GenBank/DDBJ whole genome shotgun (WGS) entry which is preliminary data.</text>
</comment>
<dbReference type="AlphaFoldDB" id="A0A0F9HN39"/>
<protein>
    <submittedName>
        <fullName evidence="1">Uncharacterized protein</fullName>
    </submittedName>
</protein>
<dbReference type="EMBL" id="LAZR01016406">
    <property type="protein sequence ID" value="KKM04657.1"/>
    <property type="molecule type" value="Genomic_DNA"/>
</dbReference>
<organism evidence="1">
    <name type="scientific">marine sediment metagenome</name>
    <dbReference type="NCBI Taxonomy" id="412755"/>
    <lineage>
        <taxon>unclassified sequences</taxon>
        <taxon>metagenomes</taxon>
        <taxon>ecological metagenomes</taxon>
    </lineage>
</organism>
<feature type="non-terminal residue" evidence="1">
    <location>
        <position position="122"/>
    </location>
</feature>
<accession>A0A0F9HN39</accession>
<proteinExistence type="predicted"/>
<sequence>MTDLKNDVWGKMNTKEQEELVKLAKDPEFSKRRRIFYDMVTRLNQKFHEPKKAEIEYGMMSPNKDGVISSGNDYCMLLLQDGHIRIPISNILIKELDLSPYGENDCDWHTIVPIIVKNFANN</sequence>
<name>A0A0F9HN39_9ZZZZ</name>
<gene>
    <name evidence="1" type="ORF">LCGC14_1761990</name>
</gene>